<feature type="compositionally biased region" description="Polar residues" evidence="2">
    <location>
        <begin position="389"/>
        <end position="400"/>
    </location>
</feature>
<dbReference type="GO" id="GO:0008608">
    <property type="term" value="P:attachment of spindle microtubules to kinetochore"/>
    <property type="evidence" value="ECO:0007669"/>
    <property type="project" value="InterPro"/>
</dbReference>
<dbReference type="STRING" id="188477.A0A433TJB4"/>
<evidence type="ECO:0000313" key="4">
    <source>
        <dbReference type="EMBL" id="RUS81680.1"/>
    </source>
</evidence>
<dbReference type="PANTHER" id="PTHR16520">
    <property type="entry name" value="KINETOCHORE SCAFFOLD 1"/>
    <property type="match status" value="1"/>
</dbReference>
<dbReference type="InterPro" id="IPR040850">
    <property type="entry name" value="Knl1_RWD_C"/>
</dbReference>
<feature type="region of interest" description="Disordered" evidence="2">
    <location>
        <begin position="299"/>
        <end position="346"/>
    </location>
</feature>
<feature type="region of interest" description="Disordered" evidence="2">
    <location>
        <begin position="561"/>
        <end position="592"/>
    </location>
</feature>
<feature type="compositionally biased region" description="Polar residues" evidence="2">
    <location>
        <begin position="773"/>
        <end position="786"/>
    </location>
</feature>
<feature type="compositionally biased region" description="Polar residues" evidence="2">
    <location>
        <begin position="301"/>
        <end position="311"/>
    </location>
</feature>
<feature type="region of interest" description="Disordered" evidence="2">
    <location>
        <begin position="15"/>
        <end position="51"/>
    </location>
</feature>
<feature type="compositionally biased region" description="Basic and acidic residues" evidence="2">
    <location>
        <begin position="318"/>
        <end position="334"/>
    </location>
</feature>
<dbReference type="Proteomes" id="UP000271974">
    <property type="component" value="Unassembled WGS sequence"/>
</dbReference>
<feature type="compositionally biased region" description="Low complexity" evidence="2">
    <location>
        <begin position="18"/>
        <end position="31"/>
    </location>
</feature>
<evidence type="ECO:0000256" key="1">
    <source>
        <dbReference type="SAM" id="Coils"/>
    </source>
</evidence>
<dbReference type="Pfam" id="PF18210">
    <property type="entry name" value="Knl1_RWD_C"/>
    <property type="match status" value="1"/>
</dbReference>
<accession>A0A433TJB4</accession>
<evidence type="ECO:0000256" key="2">
    <source>
        <dbReference type="SAM" id="MobiDB-lite"/>
    </source>
</evidence>
<dbReference type="InterPro" id="IPR037388">
    <property type="entry name" value="Blinkin"/>
</dbReference>
<gene>
    <name evidence="4" type="ORF">EGW08_010542</name>
</gene>
<feature type="region of interest" description="Disordered" evidence="2">
    <location>
        <begin position="770"/>
        <end position="789"/>
    </location>
</feature>
<dbReference type="PANTHER" id="PTHR16520:SF3">
    <property type="entry name" value="KINETOCHORE SCAFFOLD 1"/>
    <property type="match status" value="1"/>
</dbReference>
<feature type="coiled-coil region" evidence="1">
    <location>
        <begin position="942"/>
        <end position="976"/>
    </location>
</feature>
<feature type="compositionally biased region" description="Polar residues" evidence="2">
    <location>
        <begin position="36"/>
        <end position="51"/>
    </location>
</feature>
<evidence type="ECO:0000313" key="5">
    <source>
        <dbReference type="Proteomes" id="UP000271974"/>
    </source>
</evidence>
<dbReference type="EMBL" id="RQTK01000324">
    <property type="protein sequence ID" value="RUS81680.1"/>
    <property type="molecule type" value="Genomic_DNA"/>
</dbReference>
<dbReference type="GO" id="GO:0005634">
    <property type="term" value="C:nucleus"/>
    <property type="evidence" value="ECO:0007669"/>
    <property type="project" value="TreeGrafter"/>
</dbReference>
<organism evidence="4 5">
    <name type="scientific">Elysia chlorotica</name>
    <name type="common">Eastern emerald elysia</name>
    <name type="synonym">Sea slug</name>
    <dbReference type="NCBI Taxonomy" id="188477"/>
    <lineage>
        <taxon>Eukaryota</taxon>
        <taxon>Metazoa</taxon>
        <taxon>Spiralia</taxon>
        <taxon>Lophotrochozoa</taxon>
        <taxon>Mollusca</taxon>
        <taxon>Gastropoda</taxon>
        <taxon>Heterobranchia</taxon>
        <taxon>Euthyneura</taxon>
        <taxon>Panpulmonata</taxon>
        <taxon>Sacoglossa</taxon>
        <taxon>Placobranchoidea</taxon>
        <taxon>Plakobranchidae</taxon>
        <taxon>Elysia</taxon>
    </lineage>
</organism>
<dbReference type="OrthoDB" id="6161530at2759"/>
<evidence type="ECO:0000259" key="3">
    <source>
        <dbReference type="Pfam" id="PF18210"/>
    </source>
</evidence>
<keyword evidence="1" id="KW-0175">Coiled coil</keyword>
<feature type="domain" description="Knl1 C-terminal RWD" evidence="3">
    <location>
        <begin position="1076"/>
        <end position="1227"/>
    </location>
</feature>
<proteinExistence type="predicted"/>
<dbReference type="GO" id="GO:0034501">
    <property type="term" value="P:protein localization to kinetochore"/>
    <property type="evidence" value="ECO:0007669"/>
    <property type="project" value="InterPro"/>
</dbReference>
<comment type="caution">
    <text evidence="4">The sequence shown here is derived from an EMBL/GenBank/DDBJ whole genome shotgun (WGS) entry which is preliminary data.</text>
</comment>
<sequence length="1330" mass="149278">MIKEFYVVPWLNHDDSSLHSSKSSHSSSSSSEDTHNSTLAEDSIKNGTQGQNLISDEIGRSTSLHGSEAANHCREASTIDQNKTIHFQDIEGSVGDMNLTSNISELSMSICPIENADVNDLSSVFPWSLEEKHEFKDLSQQNSLSGRQVKSSTNQVVQEHVTMEITRNVNNTSWEGTNDKIIYTRQLSEDFTEDMELTADLMYSSRTALIDIPVNASAMPRDTGVKFSTISVPVMKPFVADPSEDQENNPMLILRHAQSTNHKTPLSPLMINASKMELTTNITFSSDDFDNHSERQDIATDNHSTNESVNQGIIDSDSSERKSRREKILGHDAESNSIIGSGNKRSRLTDQLTGQVLSPVVEMSGLNFSSWSGSQVSSSFSRTSAISSPNKDSSKNSLQDSQDKSNTKTIYFASVSAKDMEKYVGDIEITSNIPCDIQEGPIFPQSILNQGVVSDQSTETNPYELERKNMLGVEPPTDVQVNPGSSLQANILHTYISESKPSQNVSDCQLQTNTIYFGSGEAVKSEDMELTESVPFFYDIGDPEIKISSSKNKNLSSGISEEIMGNRGDQSVNSSKKNTHITPDHENQNLSAFSNMPCKSFEVTEKSSTGICPESLHGSINQKQESHAGFDQPDHAWSATGKKVKTDIIVKKTDAVKSNLMKDMGSLLTLSRRSSILQNKKVFNAKRSLGGLLLNHQDKSRRKSNIVYSDSIQDGQDEVDGMISASMCDHKINSSDIVSVFGETNSSTVSSLNIRNSAFDQSMLSEKKHQLIDSGSSKESISTVPSSKDKCQKNAQINISAANISRSGAEFEKNSFSPPVSHLGKSMYSPGKESFDETDLTDEHEMLDFTEDLNVHNLLGKCAVDEEAPEDFLQDLECVMSKAAPVTPKSQEVFFTLQDLFHSIDFDKFTSLPEDKIVLQREVQVNTIKGRLLAKIADVTKINCLQNFVREMDCRIKKLKQENMEKLDQIQRDQNKTESLLTMSKESMKPIALEMCKACRILSRSGWWQQEADHLIEYSTERETTFETFKSDRDFFRKETDGCSELIKEIDECLHEIDLIQEMKKDLNGREVKFSELNREICHMKERSEEFDNKTQFIQDRCKELASSSETISFTHEEIKEKLWWLESLSEWTLLEQSNERIVFGFLFNTLVLQVHLDRDSPESRNISDITLRGRLSSASKPWAKLSHHLAVSSIDCGVLKRKYSSLDHLSKILLDVSTVAFNSRQLNTELRQAHFNHRISINGFMLQVYILESKKRQKVCLQTKLEPHLIHSYLNSKLSWTVTTLFGTAEPDVIMKIINQVSPGHQYLTRIFSAVETILSQIKRSDPRD</sequence>
<name>A0A433TJB4_ELYCH</name>
<protein>
    <recommendedName>
        <fullName evidence="3">Knl1 C-terminal RWD domain-containing protein</fullName>
    </recommendedName>
</protein>
<feature type="region of interest" description="Disordered" evidence="2">
    <location>
        <begin position="380"/>
        <end position="405"/>
    </location>
</feature>
<reference evidence="4 5" key="1">
    <citation type="submission" date="2019-01" db="EMBL/GenBank/DDBJ databases">
        <title>A draft genome assembly of the solar-powered sea slug Elysia chlorotica.</title>
        <authorList>
            <person name="Cai H."/>
            <person name="Li Q."/>
            <person name="Fang X."/>
            <person name="Li J."/>
            <person name="Curtis N.E."/>
            <person name="Altenburger A."/>
            <person name="Shibata T."/>
            <person name="Feng M."/>
            <person name="Maeda T."/>
            <person name="Schwartz J.A."/>
            <person name="Shigenobu S."/>
            <person name="Lundholm N."/>
            <person name="Nishiyama T."/>
            <person name="Yang H."/>
            <person name="Hasebe M."/>
            <person name="Li S."/>
            <person name="Pierce S.K."/>
            <person name="Wang J."/>
        </authorList>
    </citation>
    <scope>NUCLEOTIDE SEQUENCE [LARGE SCALE GENOMIC DNA]</scope>
    <source>
        <strain evidence="4">EC2010</strain>
        <tissue evidence="4">Whole organism of an adult</tissue>
    </source>
</reference>
<keyword evidence="5" id="KW-1185">Reference proteome</keyword>